<feature type="domain" description="Prokaryotic pPIWI-RE MID" evidence="3">
    <location>
        <begin position="483"/>
        <end position="577"/>
    </location>
</feature>
<accession>A0A8I0AEV4</accession>
<evidence type="ECO:0000313" key="4">
    <source>
        <dbReference type="EMBL" id="MBC5641089.1"/>
    </source>
</evidence>
<evidence type="ECO:0000259" key="1">
    <source>
        <dbReference type="Pfam" id="PF13032"/>
    </source>
</evidence>
<evidence type="ECO:0000259" key="2">
    <source>
        <dbReference type="Pfam" id="PF13111"/>
    </source>
</evidence>
<dbReference type="Pfam" id="PF13111">
    <property type="entry name" value="pPIWI_RE_X"/>
    <property type="match status" value="1"/>
</dbReference>
<feature type="domain" description="pPIWI-RE RNaseH" evidence="1">
    <location>
        <begin position="623"/>
        <end position="830"/>
    </location>
</feature>
<proteinExistence type="predicted"/>
<dbReference type="Pfam" id="PF18157">
    <property type="entry name" value="MID_pPIWI_RE"/>
    <property type="match status" value="1"/>
</dbReference>
<dbReference type="AlphaFoldDB" id="A0A8I0AEV4"/>
<dbReference type="EMBL" id="JACOOQ010000023">
    <property type="protein sequence ID" value="MBC5641089.1"/>
    <property type="molecule type" value="Genomic_DNA"/>
</dbReference>
<dbReference type="InterPro" id="IPR025085">
    <property type="entry name" value="pPIWI_RE_X"/>
</dbReference>
<comment type="caution">
    <text evidence="4">The sequence shown here is derived from an EMBL/GenBank/DDBJ whole genome shotgun (WGS) entry which is preliminary data.</text>
</comment>
<dbReference type="InterPro" id="IPR040496">
    <property type="entry name" value="MID_pPIWI_RE"/>
</dbReference>
<protein>
    <submittedName>
        <fullName evidence="4">DUF3962 domain-containing protein</fullName>
    </submittedName>
</protein>
<sequence length="845" mass="99043">MENNLQLFSFLIDEDTIDDVNLYAFILPNEVREIIENITRSDDKYKAIANKSIYKIATSIFNGIIYCNNSISDIIIDNNRWVYSLEQFDMELLKEKIADWLTEEMKNKCGEIIQINFAELWQYEVISLKEILKQKSNNMYNLIPQYYIYKLSKESFNFLTLNRQLKFHRVIGEANVAEMFTLPIDIDVNKQNEKEKYKDKFSYVISAKLKTPIDINQSVLNIKLSTRIWTTYPIIRKDNNIIKSSLLLREATTIYVYKENPYFIDEELAFNKLSIIRSGSSEFKYKNTCDKCFSDILQINMDSILYNPVIYINEYNEDKSIALIVKKNSTNKDIEYGCGLPERNEALKLVQEKLVNLQLRKPIKLLCKLGAKKNMKFTTSNAKEYNFEKYIPQNLNKKKELVDGNKEIPCKPYKINLLNNKVLIHIATKDEEMKNMVIGVVRILLRLNKKISDNCYENDENLNVEFNIINNDFALYIKDGETKKDREKMIKSIFEDNRDVIQGAIIDIPRYDQIDEQKEKDSKYVVRNALKECKVINQFVSFISTEGCENEKIKPTGIDTIFSAVKDLLSACGFVEGDLYNITGIKENDILLGIGKISAKDNSNRIAISKIDKGIIYYKVYPDTKWKEAREYILNINNKVLENTKIQKLDNAKRQNISQWILNNIDETLKEKRIVYCFADCNMRGIWKQLTNDNFIDFNNLEVCNKEFLRLIRFNTEDEVPDYFIFKESKNNINRETGIFKSIKSTYYLVGEKHDGNRIRNDLTKLKAIRKPIKRQTLCEVNIQGAKNEEEQDEIIKITQMLRRMNISYKSDSSRPLPIYCINRIGEYMISIMKVNENTKKCEIK</sequence>
<dbReference type="InterPro" id="IPR024996">
    <property type="entry name" value="RNaseH_pPIWI_RE"/>
</dbReference>
<evidence type="ECO:0000259" key="3">
    <source>
        <dbReference type="Pfam" id="PF18157"/>
    </source>
</evidence>
<keyword evidence="5" id="KW-1185">Reference proteome</keyword>
<reference evidence="4" key="1">
    <citation type="submission" date="2020-08" db="EMBL/GenBank/DDBJ databases">
        <title>Genome public.</title>
        <authorList>
            <person name="Liu C."/>
            <person name="Sun Q."/>
        </authorList>
    </citation>
    <scope>NUCLEOTIDE SEQUENCE</scope>
    <source>
        <strain evidence="4">NSJ-42</strain>
    </source>
</reference>
<dbReference type="Pfam" id="PF13032">
    <property type="entry name" value="RNaseH_pPIWI_RE"/>
    <property type="match status" value="1"/>
</dbReference>
<dbReference type="Proteomes" id="UP000662088">
    <property type="component" value="Unassembled WGS sequence"/>
</dbReference>
<organism evidence="4 5">
    <name type="scientific">Clostridium lentum</name>
    <dbReference type="NCBI Taxonomy" id="2763037"/>
    <lineage>
        <taxon>Bacteria</taxon>
        <taxon>Bacillati</taxon>
        <taxon>Bacillota</taxon>
        <taxon>Clostridia</taxon>
        <taxon>Eubacteriales</taxon>
        <taxon>Clostridiaceae</taxon>
        <taxon>Clostridium</taxon>
    </lineage>
</organism>
<name>A0A8I0AEV4_9CLOT</name>
<evidence type="ECO:0000313" key="5">
    <source>
        <dbReference type="Proteomes" id="UP000662088"/>
    </source>
</evidence>
<dbReference type="RefSeq" id="WP_186835569.1">
    <property type="nucleotide sequence ID" value="NZ_JACOOQ010000023.1"/>
</dbReference>
<feature type="domain" description="pPIWI-RE module N-terminal" evidence="2">
    <location>
        <begin position="9"/>
        <end position="380"/>
    </location>
</feature>
<gene>
    <name evidence="4" type="ORF">H8R92_11840</name>
</gene>